<dbReference type="Gene3D" id="3.30.200.20">
    <property type="entry name" value="Phosphorylase Kinase, domain 1"/>
    <property type="match status" value="1"/>
</dbReference>
<comment type="catalytic activity">
    <reaction evidence="11 13">
        <text>L-threonyl-[protein] + ATP = O-phospho-L-threonyl-[protein] + ADP + H(+)</text>
        <dbReference type="Rhea" id="RHEA:46608"/>
        <dbReference type="Rhea" id="RHEA-COMP:11060"/>
        <dbReference type="Rhea" id="RHEA-COMP:11605"/>
        <dbReference type="ChEBI" id="CHEBI:15378"/>
        <dbReference type="ChEBI" id="CHEBI:30013"/>
        <dbReference type="ChEBI" id="CHEBI:30616"/>
        <dbReference type="ChEBI" id="CHEBI:61977"/>
        <dbReference type="ChEBI" id="CHEBI:456216"/>
        <dbReference type="EC" id="2.7.11.1"/>
    </reaction>
</comment>
<dbReference type="PROSITE" id="PS50011">
    <property type="entry name" value="PROTEIN_KINASE_DOM"/>
    <property type="match status" value="1"/>
</dbReference>
<keyword evidence="6 13" id="KW-0547">Nucleotide-binding</keyword>
<keyword evidence="10" id="KW-0325">Glycoprotein</keyword>
<dbReference type="CDD" id="cd14066">
    <property type="entry name" value="STKc_IRAK"/>
    <property type="match status" value="1"/>
</dbReference>
<dbReference type="AlphaFoldDB" id="A0ABD3CE80"/>
<dbReference type="InterPro" id="IPR001480">
    <property type="entry name" value="Bulb-type_lectin_dom"/>
</dbReference>
<sequence>MALLFLSLTSLIITTIDAKNTLTPPQSLNHGQTLISDNNRFELGFFNASSTRDPTQNSLYLGIWYKQIKPLTVVWVANRLTPLRGDHHVNLIINLNGHLLLHDDQGNIIPFAKPDRPVRKPSLVLLDSGNLVVKENDKKYIWQSFDYPTDTLLPGMKLGRVGNSNPTRFLTSWRNSEDPSDGDFVFSVDSDKSSDQLLLEKNGLIQSRWGPWDGKKISGTDMKNNNNTVFRIVYYYGPDEVYFSFEMLDDKILLRMVVSPAGTVQFLKWEVGSGAWVPMVTLNKDVCDRYGSCGPYGVCYANGPSCRCLEGFEENLPYDWRAGCRRRNVLNCSDGDHFVRYGSLKLPDKFRVWRGLGSEQCGDSCLKACACMAYTIIDIYGKGNECVVWLDQLFDLRDSSPDGDEIYIRMARSELGRKNTELSISNSKKMKKRKIFTVITSFVIAAFLTALWCTTNKCIRPSKTKMKQVQKSNLVPVEYPEDDQYIQLFCMSIVSAATNNFSLGNKIGQGGFGPVYQGKFKDGQKIAVKTLSENSSQGLLEFKNEINLIAHLQHRNLVKLLGCCIEGDERMLVYEYMTNKSLDQFIFDSVKKVLLPWQKRFSILKGIAKGLDYLHFGSRLRVIHRDLKASNILLDDEMNPKISDFGLARNFENEKEETTRRVIGTHGYMSPEYVINGLYSIKSDVFSFGVLALEIISGKRNWGFYHPDHEYNLLGHAWKLWNEGRGLELMDPILEDSFVEIEVIRCVEIGLWCVQHRANDRPTMSQVVCMLENENVRLSEPQEPGFFGTRLTSTPGFASSMGWNQVSQNGLTVTDLTGRT</sequence>
<dbReference type="InterPro" id="IPR003609">
    <property type="entry name" value="Pan_app"/>
</dbReference>
<evidence type="ECO:0000259" key="17">
    <source>
        <dbReference type="PROSITE" id="PS50948"/>
    </source>
</evidence>
<evidence type="ECO:0000256" key="13">
    <source>
        <dbReference type="PIRNR" id="PIRNR000641"/>
    </source>
</evidence>
<evidence type="ECO:0000313" key="18">
    <source>
        <dbReference type="EMBL" id="KAL3627604.1"/>
    </source>
</evidence>
<evidence type="ECO:0000313" key="19">
    <source>
        <dbReference type="Proteomes" id="UP001632038"/>
    </source>
</evidence>
<dbReference type="SUPFAM" id="SSF51110">
    <property type="entry name" value="alpha-D-mannose-specific plant lectins"/>
    <property type="match status" value="1"/>
</dbReference>
<dbReference type="Proteomes" id="UP001632038">
    <property type="component" value="Unassembled WGS sequence"/>
</dbReference>
<feature type="signal peptide" evidence="14">
    <location>
        <begin position="1"/>
        <end position="18"/>
    </location>
</feature>
<evidence type="ECO:0000259" key="15">
    <source>
        <dbReference type="PROSITE" id="PS50011"/>
    </source>
</evidence>
<dbReference type="PROSITE" id="PS50948">
    <property type="entry name" value="PAN"/>
    <property type="match status" value="1"/>
</dbReference>
<dbReference type="Pfam" id="PF00954">
    <property type="entry name" value="S_locus_glycop"/>
    <property type="match status" value="1"/>
</dbReference>
<dbReference type="InterPro" id="IPR011009">
    <property type="entry name" value="Kinase-like_dom_sf"/>
</dbReference>
<feature type="domain" description="Protein kinase" evidence="15">
    <location>
        <begin position="501"/>
        <end position="776"/>
    </location>
</feature>
<dbReference type="FunFam" id="1.10.510.10:FF:000060">
    <property type="entry name" value="G-type lectin S-receptor-like serine/threonine-protein kinase"/>
    <property type="match status" value="1"/>
</dbReference>
<dbReference type="SUPFAM" id="SSF56112">
    <property type="entry name" value="Protein kinase-like (PK-like)"/>
    <property type="match status" value="1"/>
</dbReference>
<evidence type="ECO:0000256" key="7">
    <source>
        <dbReference type="ARBA" id="ARBA00022777"/>
    </source>
</evidence>
<dbReference type="InterPro" id="IPR000858">
    <property type="entry name" value="S_locus_glycoprot_dom"/>
</dbReference>
<dbReference type="Gene3D" id="1.10.510.10">
    <property type="entry name" value="Transferase(Phosphotransferase) domain 1"/>
    <property type="match status" value="1"/>
</dbReference>
<name>A0ABD3CE80_9LAMI</name>
<keyword evidence="9" id="KW-1015">Disulfide bond</keyword>
<keyword evidence="19" id="KW-1185">Reference proteome</keyword>
<dbReference type="FunFam" id="3.30.200.20:FF:000195">
    <property type="entry name" value="G-type lectin S-receptor-like serine/threonine-protein kinase"/>
    <property type="match status" value="1"/>
</dbReference>
<keyword evidence="4 13" id="KW-0808">Transferase</keyword>
<proteinExistence type="inferred from homology"/>
<dbReference type="InterPro" id="IPR036426">
    <property type="entry name" value="Bulb-type_lectin_dom_sf"/>
</dbReference>
<protein>
    <recommendedName>
        <fullName evidence="13">Receptor-like serine/threonine-protein kinase</fullName>
        <ecNumber evidence="13">2.7.11.1</ecNumber>
    </recommendedName>
</protein>
<evidence type="ECO:0000256" key="9">
    <source>
        <dbReference type="ARBA" id="ARBA00023157"/>
    </source>
</evidence>
<dbReference type="EMBL" id="JAVIJP010000039">
    <property type="protein sequence ID" value="KAL3627604.1"/>
    <property type="molecule type" value="Genomic_DNA"/>
</dbReference>
<dbReference type="GO" id="GO:0005886">
    <property type="term" value="C:plasma membrane"/>
    <property type="evidence" value="ECO:0007669"/>
    <property type="project" value="UniProtKB-SubCell"/>
</dbReference>
<dbReference type="EC" id="2.7.11.1" evidence="13"/>
<dbReference type="Pfam" id="PF07714">
    <property type="entry name" value="PK_Tyr_Ser-Thr"/>
    <property type="match status" value="1"/>
</dbReference>
<accession>A0ABD3CE80</accession>
<feature type="domain" description="Apple" evidence="17">
    <location>
        <begin position="332"/>
        <end position="411"/>
    </location>
</feature>
<dbReference type="InterPro" id="IPR008271">
    <property type="entry name" value="Ser/Thr_kinase_AS"/>
</dbReference>
<dbReference type="CDD" id="cd01098">
    <property type="entry name" value="PAN_AP_plant"/>
    <property type="match status" value="1"/>
</dbReference>
<evidence type="ECO:0000256" key="5">
    <source>
        <dbReference type="ARBA" id="ARBA00022729"/>
    </source>
</evidence>
<evidence type="ECO:0000256" key="6">
    <source>
        <dbReference type="ARBA" id="ARBA00022741"/>
    </source>
</evidence>
<keyword evidence="7 13" id="KW-0418">Kinase</keyword>
<feature type="chain" id="PRO_5044847436" description="Receptor-like serine/threonine-protein kinase" evidence="14">
    <location>
        <begin position="19"/>
        <end position="820"/>
    </location>
</feature>
<evidence type="ECO:0000256" key="12">
    <source>
        <dbReference type="ARBA" id="ARBA00048679"/>
    </source>
</evidence>
<dbReference type="PANTHER" id="PTHR27002">
    <property type="entry name" value="RECEPTOR-LIKE SERINE/THREONINE-PROTEIN KINASE SD1-8"/>
    <property type="match status" value="1"/>
</dbReference>
<feature type="domain" description="Bulb-type lectin" evidence="16">
    <location>
        <begin position="19"/>
        <end position="146"/>
    </location>
</feature>
<comment type="caution">
    <text evidence="18">The sequence shown here is derived from an EMBL/GenBank/DDBJ whole genome shotgun (WGS) entry which is preliminary data.</text>
</comment>
<dbReference type="InterPro" id="IPR000719">
    <property type="entry name" value="Prot_kinase_dom"/>
</dbReference>
<dbReference type="SMART" id="SM00108">
    <property type="entry name" value="B_lectin"/>
    <property type="match status" value="1"/>
</dbReference>
<evidence type="ECO:0000256" key="2">
    <source>
        <dbReference type="ARBA" id="ARBA00022475"/>
    </source>
</evidence>
<dbReference type="PROSITE" id="PS50927">
    <property type="entry name" value="BULB_LECTIN"/>
    <property type="match status" value="1"/>
</dbReference>
<comment type="similarity">
    <text evidence="13">Belongs to the protein kinase superfamily. Ser/Thr protein kinase family.</text>
</comment>
<evidence type="ECO:0000256" key="3">
    <source>
        <dbReference type="ARBA" id="ARBA00022527"/>
    </source>
</evidence>
<dbReference type="InterPro" id="IPR024171">
    <property type="entry name" value="SRK-like_kinase"/>
</dbReference>
<dbReference type="Pfam" id="PF01453">
    <property type="entry name" value="B_lectin"/>
    <property type="match status" value="1"/>
</dbReference>
<keyword evidence="5 14" id="KW-0732">Signal</keyword>
<keyword evidence="3 13" id="KW-0723">Serine/threonine-protein kinase</keyword>
<dbReference type="CDD" id="cd00028">
    <property type="entry name" value="B_lectin"/>
    <property type="match status" value="1"/>
</dbReference>
<gene>
    <name evidence="18" type="ORF">CASFOL_028967</name>
</gene>
<dbReference type="GO" id="GO:0004674">
    <property type="term" value="F:protein serine/threonine kinase activity"/>
    <property type="evidence" value="ECO:0007669"/>
    <property type="project" value="UniProtKB-KW"/>
</dbReference>
<keyword evidence="2" id="KW-0472">Membrane</keyword>
<dbReference type="PROSITE" id="PS00108">
    <property type="entry name" value="PROTEIN_KINASE_ST"/>
    <property type="match status" value="1"/>
</dbReference>
<dbReference type="PANTHER" id="PTHR27002:SF1097">
    <property type="entry name" value="RECEPTOR-LIKE SERINE_THREONINE-PROTEIN KINASE"/>
    <property type="match status" value="1"/>
</dbReference>
<reference evidence="19" key="1">
    <citation type="journal article" date="2024" name="IScience">
        <title>Strigolactones Initiate the Formation of Haustorium-like Structures in Castilleja.</title>
        <authorList>
            <person name="Buerger M."/>
            <person name="Peterson D."/>
            <person name="Chory J."/>
        </authorList>
    </citation>
    <scope>NUCLEOTIDE SEQUENCE [LARGE SCALE GENOMIC DNA]</scope>
</reference>
<comment type="catalytic activity">
    <reaction evidence="12 13">
        <text>L-seryl-[protein] + ATP = O-phospho-L-seryl-[protein] + ADP + H(+)</text>
        <dbReference type="Rhea" id="RHEA:17989"/>
        <dbReference type="Rhea" id="RHEA-COMP:9863"/>
        <dbReference type="Rhea" id="RHEA-COMP:11604"/>
        <dbReference type="ChEBI" id="CHEBI:15378"/>
        <dbReference type="ChEBI" id="CHEBI:29999"/>
        <dbReference type="ChEBI" id="CHEBI:30616"/>
        <dbReference type="ChEBI" id="CHEBI:83421"/>
        <dbReference type="ChEBI" id="CHEBI:456216"/>
        <dbReference type="EC" id="2.7.11.1"/>
    </reaction>
</comment>
<dbReference type="PIRSF" id="PIRSF000641">
    <property type="entry name" value="SRK"/>
    <property type="match status" value="1"/>
</dbReference>
<dbReference type="Pfam" id="PF08276">
    <property type="entry name" value="PAN_2"/>
    <property type="match status" value="1"/>
</dbReference>
<keyword evidence="8 13" id="KW-0067">ATP-binding</keyword>
<evidence type="ECO:0000256" key="4">
    <source>
        <dbReference type="ARBA" id="ARBA00022679"/>
    </source>
</evidence>
<keyword evidence="2" id="KW-1003">Cell membrane</keyword>
<comment type="subcellular location">
    <subcellularLocation>
        <location evidence="1">Cell membrane</location>
        <topology evidence="1">Single-pass type I membrane protein</topology>
    </subcellularLocation>
</comment>
<evidence type="ECO:0000256" key="10">
    <source>
        <dbReference type="ARBA" id="ARBA00023180"/>
    </source>
</evidence>
<dbReference type="SMART" id="SM00220">
    <property type="entry name" value="S_TKc"/>
    <property type="match status" value="1"/>
</dbReference>
<organism evidence="18 19">
    <name type="scientific">Castilleja foliolosa</name>
    <dbReference type="NCBI Taxonomy" id="1961234"/>
    <lineage>
        <taxon>Eukaryota</taxon>
        <taxon>Viridiplantae</taxon>
        <taxon>Streptophyta</taxon>
        <taxon>Embryophyta</taxon>
        <taxon>Tracheophyta</taxon>
        <taxon>Spermatophyta</taxon>
        <taxon>Magnoliopsida</taxon>
        <taxon>eudicotyledons</taxon>
        <taxon>Gunneridae</taxon>
        <taxon>Pentapetalae</taxon>
        <taxon>asterids</taxon>
        <taxon>lamiids</taxon>
        <taxon>Lamiales</taxon>
        <taxon>Orobanchaceae</taxon>
        <taxon>Pedicularideae</taxon>
        <taxon>Castillejinae</taxon>
        <taxon>Castilleja</taxon>
    </lineage>
</organism>
<dbReference type="InterPro" id="IPR001245">
    <property type="entry name" value="Ser-Thr/Tyr_kinase_cat_dom"/>
</dbReference>
<dbReference type="GO" id="GO:0005524">
    <property type="term" value="F:ATP binding"/>
    <property type="evidence" value="ECO:0007669"/>
    <property type="project" value="UniProtKB-KW"/>
</dbReference>
<evidence type="ECO:0000256" key="14">
    <source>
        <dbReference type="SAM" id="SignalP"/>
    </source>
</evidence>
<evidence type="ECO:0000256" key="1">
    <source>
        <dbReference type="ARBA" id="ARBA00004251"/>
    </source>
</evidence>
<dbReference type="Gene3D" id="2.90.10.10">
    <property type="entry name" value="Bulb-type lectin domain"/>
    <property type="match status" value="1"/>
</dbReference>
<evidence type="ECO:0000256" key="8">
    <source>
        <dbReference type="ARBA" id="ARBA00022840"/>
    </source>
</evidence>
<evidence type="ECO:0000256" key="11">
    <source>
        <dbReference type="ARBA" id="ARBA00047899"/>
    </source>
</evidence>
<evidence type="ECO:0000259" key="16">
    <source>
        <dbReference type="PROSITE" id="PS50927"/>
    </source>
</evidence>